<dbReference type="Gene3D" id="1.10.287.130">
    <property type="match status" value="1"/>
</dbReference>
<sequence>MLIALCPALLAGLFSTWQSAVAQRAAALDRLAEAATVLATALDREVAGLAGALDDLAGAAPPAGPAAAIRPLAGRPGLPVRLVGRDAAVSPDPAFAEVFRQVSAGVRPAFRRAPDGPAILVAVPLRDAEGGAALGVRLGGPPLRSLLAGPGLPPAADALLLDDRGSLVAASDVPAENAAALPTAPLGPLAGPLRVAGRDGQLWVLAQASIAAIPGWTLVVAQPAAALDAPVRRAVLAWGLGGLAAVLAAGLLALGLARGLRRSLRRLQAEADRLVAGTDPGTGTALPPRGVAVAELAALQGGLQAAAARLEARLTAAQAASAQAAALARQLAERDLALEQAEAARRAALRRREEVQAGLLQAQRLQALGAMAGRVAHEFNTALASIVGSYRLVARQTADPALLQAVQDGSRAAERAAALLRELVDFARREELRPAQLELPGLLAEVREMIHYTIGKGLSVVVELPPGLWPVVADPHRLEVALLNLAALARDGLPPGGSLLISARNLPPGQQPAGLRAGDYIAIAVRDAGGGLASEGRAAGHGLDLAMVRNFAEQSGGTCWIDRRPGAGTSVEILLPRADPEAAAMIPEESDALDPRLHGGAAILLVDTEEPARARQAALLRDLGYTVAEAGNAEAAESLAHWLASVDLLVTAMELPGADGASLAARLRAERPALPVLFLTVAPPGPVLAGELVLQRPVPPVALAEAVLELLQRRRSLRAPPPGMRLLRRLRTPSLRAAFLTWHAARVTGEALPRPANLDLARLELQEHCALVALDGPAEDLRFRFVSVGRALTDRLGHGLDGTPIGGTGEAAEVPGSLQAAYRRAARTRAPVFEAADFDFGEGPPLRFERLTLPLSQDGETVTHLIGVVLFHEDAAPGTGQAVEAG</sequence>
<keyword evidence="3" id="KW-0597">Phosphoprotein</keyword>
<evidence type="ECO:0000259" key="8">
    <source>
        <dbReference type="PROSITE" id="PS50109"/>
    </source>
</evidence>
<keyword evidence="10" id="KW-0808">Transferase</keyword>
<dbReference type="SMART" id="SM00387">
    <property type="entry name" value="HATPase_c"/>
    <property type="match status" value="1"/>
</dbReference>
<dbReference type="Gene3D" id="3.30.565.10">
    <property type="entry name" value="Histidine kinase-like ATPase, C-terminal domain"/>
    <property type="match status" value="1"/>
</dbReference>
<comment type="caution">
    <text evidence="10">The sequence shown here is derived from an EMBL/GenBank/DDBJ whole genome shotgun (WGS) entry which is preliminary data.</text>
</comment>
<evidence type="ECO:0000259" key="9">
    <source>
        <dbReference type="PROSITE" id="PS50110"/>
    </source>
</evidence>
<dbReference type="PROSITE" id="PS50109">
    <property type="entry name" value="HIS_KIN"/>
    <property type="match status" value="1"/>
</dbReference>
<keyword evidence="7" id="KW-0732">Signal</keyword>
<dbReference type="PANTHER" id="PTHR43065">
    <property type="entry name" value="SENSOR HISTIDINE KINASE"/>
    <property type="match status" value="1"/>
</dbReference>
<comment type="catalytic activity">
    <reaction evidence="1">
        <text>ATP + protein L-histidine = ADP + protein N-phospho-L-histidine.</text>
        <dbReference type="EC" id="2.7.13.3"/>
    </reaction>
</comment>
<dbReference type="RefSeq" id="WP_133291422.1">
    <property type="nucleotide sequence ID" value="NZ_SMSJ01000054.1"/>
</dbReference>
<evidence type="ECO:0000256" key="5">
    <source>
        <dbReference type="SAM" id="Coils"/>
    </source>
</evidence>
<evidence type="ECO:0000313" key="10">
    <source>
        <dbReference type="EMBL" id="TDH59768.1"/>
    </source>
</evidence>
<feature type="signal peptide" evidence="7">
    <location>
        <begin position="1"/>
        <end position="22"/>
    </location>
</feature>
<dbReference type="Gene3D" id="3.40.50.2300">
    <property type="match status" value="1"/>
</dbReference>
<evidence type="ECO:0000256" key="7">
    <source>
        <dbReference type="SAM" id="SignalP"/>
    </source>
</evidence>
<dbReference type="InterPro" id="IPR036890">
    <property type="entry name" value="HATPase_C_sf"/>
</dbReference>
<dbReference type="GO" id="GO:0000155">
    <property type="term" value="F:phosphorelay sensor kinase activity"/>
    <property type="evidence" value="ECO:0007669"/>
    <property type="project" value="InterPro"/>
</dbReference>
<evidence type="ECO:0000256" key="6">
    <source>
        <dbReference type="SAM" id="Phobius"/>
    </source>
</evidence>
<dbReference type="InterPro" id="IPR011006">
    <property type="entry name" value="CheY-like_superfamily"/>
</dbReference>
<keyword evidence="11" id="KW-1185">Reference proteome</keyword>
<dbReference type="EC" id="2.7.13.3" evidence="2"/>
<dbReference type="Pfam" id="PF02518">
    <property type="entry name" value="HATPase_c"/>
    <property type="match status" value="1"/>
</dbReference>
<dbReference type="InterPro" id="IPR003594">
    <property type="entry name" value="HATPase_dom"/>
</dbReference>
<dbReference type="Proteomes" id="UP000295096">
    <property type="component" value="Unassembled WGS sequence"/>
</dbReference>
<dbReference type="SUPFAM" id="SSF55874">
    <property type="entry name" value="ATPase domain of HSP90 chaperone/DNA topoisomerase II/histidine kinase"/>
    <property type="match status" value="1"/>
</dbReference>
<dbReference type="SUPFAM" id="SSF52172">
    <property type="entry name" value="CheY-like"/>
    <property type="match status" value="1"/>
</dbReference>
<dbReference type="InterPro" id="IPR005467">
    <property type="entry name" value="His_kinase_dom"/>
</dbReference>
<dbReference type="EMBL" id="SMSJ01000054">
    <property type="protein sequence ID" value="TDH59768.1"/>
    <property type="molecule type" value="Genomic_DNA"/>
</dbReference>
<feature type="domain" description="Response regulatory" evidence="9">
    <location>
        <begin position="602"/>
        <end position="711"/>
    </location>
</feature>
<dbReference type="CDD" id="cd00156">
    <property type="entry name" value="REC"/>
    <property type="match status" value="1"/>
</dbReference>
<proteinExistence type="predicted"/>
<keyword evidence="5" id="KW-0175">Coiled coil</keyword>
<dbReference type="OrthoDB" id="7346629at2"/>
<comment type="caution">
    <text evidence="4">Lacks conserved residue(s) required for the propagation of feature annotation.</text>
</comment>
<feature type="chain" id="PRO_5020618147" description="histidine kinase" evidence="7">
    <location>
        <begin position="23"/>
        <end position="886"/>
    </location>
</feature>
<dbReference type="PRINTS" id="PR00344">
    <property type="entry name" value="BCTRLSENSOR"/>
</dbReference>
<feature type="coiled-coil region" evidence="5">
    <location>
        <begin position="327"/>
        <end position="358"/>
    </location>
</feature>
<gene>
    <name evidence="10" type="ORF">E2C06_25590</name>
</gene>
<dbReference type="PROSITE" id="PS50110">
    <property type="entry name" value="RESPONSE_REGULATORY"/>
    <property type="match status" value="1"/>
</dbReference>
<organism evidence="10 11">
    <name type="scientific">Dankookia rubra</name>
    <dbReference type="NCBI Taxonomy" id="1442381"/>
    <lineage>
        <taxon>Bacteria</taxon>
        <taxon>Pseudomonadati</taxon>
        <taxon>Pseudomonadota</taxon>
        <taxon>Alphaproteobacteria</taxon>
        <taxon>Acetobacterales</taxon>
        <taxon>Roseomonadaceae</taxon>
        <taxon>Dankookia</taxon>
    </lineage>
</organism>
<evidence type="ECO:0000256" key="1">
    <source>
        <dbReference type="ARBA" id="ARBA00000085"/>
    </source>
</evidence>
<keyword evidence="6" id="KW-0472">Membrane</keyword>
<evidence type="ECO:0000256" key="4">
    <source>
        <dbReference type="PROSITE-ProRule" id="PRU00169"/>
    </source>
</evidence>
<dbReference type="SUPFAM" id="SSF47384">
    <property type="entry name" value="Homodimeric domain of signal transducing histidine kinase"/>
    <property type="match status" value="1"/>
</dbReference>
<evidence type="ECO:0000313" key="11">
    <source>
        <dbReference type="Proteomes" id="UP000295096"/>
    </source>
</evidence>
<keyword evidence="10" id="KW-0418">Kinase</keyword>
<reference evidence="10 11" key="1">
    <citation type="journal article" date="2016" name="J. Microbiol.">
        <title>Dankookia rubra gen. nov., sp. nov., an alphaproteobacterium isolated from sediment of a shallow stream.</title>
        <authorList>
            <person name="Kim W.H."/>
            <person name="Kim D.H."/>
            <person name="Kang K."/>
            <person name="Ahn T.Y."/>
        </authorList>
    </citation>
    <scope>NUCLEOTIDE SEQUENCE [LARGE SCALE GENOMIC DNA]</scope>
    <source>
        <strain evidence="10 11">JCM30602</strain>
    </source>
</reference>
<keyword evidence="6" id="KW-1133">Transmembrane helix</keyword>
<evidence type="ECO:0000256" key="3">
    <source>
        <dbReference type="ARBA" id="ARBA00022553"/>
    </source>
</evidence>
<dbReference type="InterPro" id="IPR004358">
    <property type="entry name" value="Sig_transdc_His_kin-like_C"/>
</dbReference>
<dbReference type="SMART" id="SM00388">
    <property type="entry name" value="HisKA"/>
    <property type="match status" value="1"/>
</dbReference>
<name>A0A4R5QB23_9PROT</name>
<protein>
    <recommendedName>
        <fullName evidence="2">histidine kinase</fullName>
        <ecNumber evidence="2">2.7.13.3</ecNumber>
    </recommendedName>
</protein>
<dbReference type="InterPro" id="IPR036097">
    <property type="entry name" value="HisK_dim/P_sf"/>
</dbReference>
<evidence type="ECO:0000256" key="2">
    <source>
        <dbReference type="ARBA" id="ARBA00012438"/>
    </source>
</evidence>
<dbReference type="Pfam" id="PF00072">
    <property type="entry name" value="Response_reg"/>
    <property type="match status" value="1"/>
</dbReference>
<dbReference type="InterPro" id="IPR003661">
    <property type="entry name" value="HisK_dim/P_dom"/>
</dbReference>
<keyword evidence="6" id="KW-0812">Transmembrane</keyword>
<accession>A0A4R5QB23</accession>
<dbReference type="PANTHER" id="PTHR43065:SF49">
    <property type="entry name" value="HISTIDINE KINASE"/>
    <property type="match status" value="1"/>
</dbReference>
<dbReference type="InterPro" id="IPR001789">
    <property type="entry name" value="Sig_transdc_resp-reg_receiver"/>
</dbReference>
<feature type="transmembrane region" description="Helical" evidence="6">
    <location>
        <begin position="235"/>
        <end position="257"/>
    </location>
</feature>
<feature type="domain" description="Histidine kinase" evidence="8">
    <location>
        <begin position="374"/>
        <end position="579"/>
    </location>
</feature>
<dbReference type="SMART" id="SM00448">
    <property type="entry name" value="REC"/>
    <property type="match status" value="1"/>
</dbReference>
<dbReference type="AlphaFoldDB" id="A0A4R5QB23"/>